<evidence type="ECO:0000256" key="1">
    <source>
        <dbReference type="ARBA" id="ARBA00023235"/>
    </source>
</evidence>
<keyword evidence="2" id="KW-0238">DNA-binding</keyword>
<dbReference type="InterPro" id="IPR023405">
    <property type="entry name" value="Topo_IA_core_domain"/>
</dbReference>
<dbReference type="PROSITE" id="PS52039">
    <property type="entry name" value="TOPO_IA_2"/>
    <property type="match status" value="1"/>
</dbReference>
<evidence type="ECO:0000256" key="2">
    <source>
        <dbReference type="RuleBase" id="RU362092"/>
    </source>
</evidence>
<dbReference type="InterPro" id="IPR013497">
    <property type="entry name" value="Topo_IA_cen"/>
</dbReference>
<dbReference type="RefSeq" id="XP_004259748.1">
    <property type="nucleotide sequence ID" value="XM_004259700.1"/>
</dbReference>
<dbReference type="PANTHER" id="PTHR11390:SF21">
    <property type="entry name" value="DNA TOPOISOMERASE 3-ALPHA"/>
    <property type="match status" value="1"/>
</dbReference>
<dbReference type="SUPFAM" id="SSF56712">
    <property type="entry name" value="Prokaryotic type I DNA topoisomerase"/>
    <property type="match status" value="1"/>
</dbReference>
<dbReference type="Proteomes" id="UP000014680">
    <property type="component" value="Unassembled WGS sequence"/>
</dbReference>
<dbReference type="GO" id="GO:0031422">
    <property type="term" value="C:RecQ family helicase-topoisomerase III complex"/>
    <property type="evidence" value="ECO:0007669"/>
    <property type="project" value="TreeGrafter"/>
</dbReference>
<dbReference type="PROSITE" id="PS50105">
    <property type="entry name" value="SAM_DOMAIN"/>
    <property type="match status" value="1"/>
</dbReference>
<dbReference type="AlphaFoldDB" id="L7FNY6"/>
<dbReference type="PANTHER" id="PTHR11390">
    <property type="entry name" value="PROKARYOTIC DNA TOPOISOMERASE"/>
    <property type="match status" value="1"/>
</dbReference>
<accession>L7FNY6</accession>
<dbReference type="GO" id="GO:0006281">
    <property type="term" value="P:DNA repair"/>
    <property type="evidence" value="ECO:0007669"/>
    <property type="project" value="TreeGrafter"/>
</dbReference>
<protein>
    <recommendedName>
        <fullName evidence="2">DNA topoisomerase</fullName>
        <ecNumber evidence="2">5.6.2.1</ecNumber>
    </recommendedName>
</protein>
<dbReference type="GO" id="GO:0005634">
    <property type="term" value="C:nucleus"/>
    <property type="evidence" value="ECO:0007669"/>
    <property type="project" value="TreeGrafter"/>
</dbReference>
<evidence type="ECO:0000259" key="3">
    <source>
        <dbReference type="PROSITE" id="PS50105"/>
    </source>
</evidence>
<dbReference type="EMBL" id="KB206294">
    <property type="protein sequence ID" value="ELP92977.1"/>
    <property type="molecule type" value="Genomic_DNA"/>
</dbReference>
<dbReference type="GO" id="GO:0003677">
    <property type="term" value="F:DNA binding"/>
    <property type="evidence" value="ECO:0007669"/>
    <property type="project" value="UniProtKB-KW"/>
</dbReference>
<dbReference type="InterPro" id="IPR001660">
    <property type="entry name" value="SAM"/>
</dbReference>
<keyword evidence="1 2" id="KW-0413">Isomerase</keyword>
<dbReference type="GO" id="GO:0003917">
    <property type="term" value="F:DNA topoisomerase type I (single strand cut, ATP-independent) activity"/>
    <property type="evidence" value="ECO:0007669"/>
    <property type="project" value="UniProtKB-EC"/>
</dbReference>
<dbReference type="InterPro" id="IPR013824">
    <property type="entry name" value="Topo_IA_cen_sub1"/>
</dbReference>
<comment type="function">
    <text evidence="2">Introduces a single-strand break via transesterification at a target site in duplex DNA. Releases the supercoiling and torsional tension of DNA introduced during the DNA replication and transcription by transiently cleaving and rejoining one strand of the DNA duplex. The scissile phosphodiester is attacked by the catalytic tyrosine of the enzyme, resulting in the formation of a DNA-(5'-phosphotyrosyl)-enzyme intermediate and the expulsion of a 3'-OH DNA strand.</text>
</comment>
<dbReference type="GO" id="GO:0006265">
    <property type="term" value="P:DNA topological change"/>
    <property type="evidence" value="ECO:0007669"/>
    <property type="project" value="InterPro"/>
</dbReference>
<dbReference type="GeneID" id="14891965"/>
<organism evidence="5 6">
    <name type="scientific">Entamoeba invadens IP1</name>
    <dbReference type="NCBI Taxonomy" id="370355"/>
    <lineage>
        <taxon>Eukaryota</taxon>
        <taxon>Amoebozoa</taxon>
        <taxon>Evosea</taxon>
        <taxon>Archamoebae</taxon>
        <taxon>Mastigamoebida</taxon>
        <taxon>Entamoebidae</taxon>
        <taxon>Entamoeba</taxon>
    </lineage>
</organism>
<keyword evidence="2" id="KW-0799">Topoisomerase</keyword>
<evidence type="ECO:0000313" key="5">
    <source>
        <dbReference type="EMBL" id="ELP92977.1"/>
    </source>
</evidence>
<comment type="catalytic activity">
    <reaction evidence="2">
        <text>ATP-independent breakage of single-stranded DNA, followed by passage and rejoining.</text>
        <dbReference type="EC" id="5.6.2.1"/>
    </reaction>
</comment>
<dbReference type="VEuPathDB" id="AmoebaDB:EIN_325190"/>
<name>L7FNY6_ENTIV</name>
<feature type="domain" description="SAM" evidence="3">
    <location>
        <begin position="351"/>
        <end position="426"/>
    </location>
</feature>
<reference evidence="5 6" key="1">
    <citation type="submission" date="2012-10" db="EMBL/GenBank/DDBJ databases">
        <authorList>
            <person name="Zafar N."/>
            <person name="Inman J."/>
            <person name="Hall N."/>
            <person name="Lorenzi H."/>
            <person name="Caler E."/>
        </authorList>
    </citation>
    <scope>NUCLEOTIDE SEQUENCE [LARGE SCALE GENOMIC DNA]</scope>
    <source>
        <strain evidence="5 6">IP1</strain>
    </source>
</reference>
<evidence type="ECO:0000313" key="6">
    <source>
        <dbReference type="Proteomes" id="UP000014680"/>
    </source>
</evidence>
<dbReference type="GO" id="GO:0006310">
    <property type="term" value="P:DNA recombination"/>
    <property type="evidence" value="ECO:0007669"/>
    <property type="project" value="TreeGrafter"/>
</dbReference>
<keyword evidence="6" id="KW-1185">Reference proteome</keyword>
<dbReference type="Gene3D" id="1.10.460.10">
    <property type="entry name" value="Topoisomerase I, domain 2"/>
    <property type="match status" value="1"/>
</dbReference>
<dbReference type="InterPro" id="IPR000380">
    <property type="entry name" value="Topo_IA"/>
</dbReference>
<dbReference type="KEGG" id="eiv:EIN_325190"/>
<dbReference type="EC" id="5.6.2.1" evidence="2"/>
<comment type="similarity">
    <text evidence="2">Belongs to the type IA topoisomerase family.</text>
</comment>
<gene>
    <name evidence="5" type="ORF">EIN_325190</name>
</gene>
<evidence type="ECO:0000259" key="4">
    <source>
        <dbReference type="PROSITE" id="PS52039"/>
    </source>
</evidence>
<sequence length="469" mass="55069">MTLIITHTQKQTMSLLHTLSLKKDNAFVETDRGFFHVNKSNKKLNILKPKNIYVTFEKENLYETTTEKVGWTMKVLEIFIKEKRVNEVLFWTVPGPEEENEIFKFQDEFKKFAEVYIVEPKGYNLSSIKIDYLNKRIPDKEISSFGESKREIDLRVGFAFTRLSTSLLRTQFSTLFKQKCILSYGPCQFPVLFSCYKDFTNDANAILQIVNNGMTFKSPQMTKNEAKKFIENFHQVQVTPTHETQQIVVKWNNILESDYTLIKYYAEFYNTSFSVASKTYRALFENRYIQNRDESIEMINEETHDRRMDFKQRQMLKVIREFGSAVHQDANVIVHSYSITVQNVTFDYKKYELKSTNSWLENVVEEKGRYTTFGTTKQYLQTFVVQNINKENISGISEFDILNNLENKKLGNENNLIKYIEKLIERDLLRRINGGYKIKLTQLGKALCEAIKESTPLLSDKSTYNNLLT</sequence>
<feature type="domain" description="Topo IA-type catalytic" evidence="4">
    <location>
        <begin position="139"/>
        <end position="469"/>
    </location>
</feature>
<proteinExistence type="inferred from homology"/>